<name>A0ABY6KAK2_9ARAC</name>
<dbReference type="Gene3D" id="3.30.420.10">
    <property type="entry name" value="Ribonuclease H-like superfamily/Ribonuclease H"/>
    <property type="match status" value="1"/>
</dbReference>
<dbReference type="Pfam" id="PF00075">
    <property type="entry name" value="RNase_H"/>
    <property type="match status" value="1"/>
</dbReference>
<dbReference type="InterPro" id="IPR012337">
    <property type="entry name" value="RNaseH-like_sf"/>
</dbReference>
<dbReference type="SUPFAM" id="SSF53098">
    <property type="entry name" value="Ribonuclease H-like"/>
    <property type="match status" value="1"/>
</dbReference>
<dbReference type="EMBL" id="CP092865">
    <property type="protein sequence ID" value="UYV65879.1"/>
    <property type="molecule type" value="Genomic_DNA"/>
</dbReference>
<dbReference type="PROSITE" id="PS50879">
    <property type="entry name" value="RNASE_H_1"/>
    <property type="match status" value="1"/>
</dbReference>
<sequence>MPLKDRSYNLPKYINKIKSYGNKHNKLGHTGSGCLIKTTNGIENINRRNPDFCSYIIGYLQKLSKTSKIHLQWIPSHVGIEGNEAADALAKKGTKEPLPQKNKLTFKEIETHSWYSGVNPGGALNIRNRQHQTTLTRFRRGHFMPLKIENNNKIYPTCPKCSLAPAAPEHILACIRCTKQDLWERPLLIIKQLEEHELMEFVRFLAPLCASWHFMLMSPAMSQKSLPDGVGIPTVTGPGLSTGLLMVLAIKTHLKNSKTLNLRNYDVIRMDHLIGRGGGTAIILRNFFKYRKIIVKTDYLENTTIVFKSDGKTSLQISSVYRKPDQLLNYEDLSKLFQNNLVIAAGDWNSKHPLWGSSKSNPSGMVLHEFSESAGLDIIAPSLATHYSHIGHPDFLDFAVFKNVPWNFEITTVDALSSDHLPVVLKLACPKYDFSMK</sequence>
<dbReference type="InterPro" id="IPR005135">
    <property type="entry name" value="Endo/exonuclease/phosphatase"/>
</dbReference>
<feature type="domain" description="RNase H type-1" evidence="1">
    <location>
        <begin position="1"/>
        <end position="95"/>
    </location>
</feature>
<dbReference type="Gene3D" id="3.60.10.10">
    <property type="entry name" value="Endonuclease/exonuclease/phosphatase"/>
    <property type="match status" value="1"/>
</dbReference>
<evidence type="ECO:0000313" key="2">
    <source>
        <dbReference type="EMBL" id="UYV65879.1"/>
    </source>
</evidence>
<dbReference type="Pfam" id="PF14529">
    <property type="entry name" value="Exo_endo_phos_2"/>
    <property type="match status" value="1"/>
</dbReference>
<evidence type="ECO:0000313" key="3">
    <source>
        <dbReference type="Proteomes" id="UP001235939"/>
    </source>
</evidence>
<dbReference type="InterPro" id="IPR036397">
    <property type="entry name" value="RNaseH_sf"/>
</dbReference>
<dbReference type="PANTHER" id="PTHR33273:SF4">
    <property type="entry name" value="ENDONUCLEASE_EXONUCLEASE_PHOSPHATASE DOMAIN-CONTAINING PROTEIN"/>
    <property type="match status" value="1"/>
</dbReference>
<dbReference type="InterPro" id="IPR036691">
    <property type="entry name" value="Endo/exonu/phosph_ase_sf"/>
</dbReference>
<feature type="non-terminal residue" evidence="2">
    <location>
        <position position="437"/>
    </location>
</feature>
<dbReference type="InterPro" id="IPR002156">
    <property type="entry name" value="RNaseH_domain"/>
</dbReference>
<dbReference type="Proteomes" id="UP001235939">
    <property type="component" value="Chromosome 03"/>
</dbReference>
<evidence type="ECO:0000259" key="1">
    <source>
        <dbReference type="PROSITE" id="PS50879"/>
    </source>
</evidence>
<accession>A0ABY6KAK2</accession>
<reference evidence="2 3" key="1">
    <citation type="submission" date="2022-01" db="EMBL/GenBank/DDBJ databases">
        <title>A chromosomal length assembly of Cordylochernes scorpioides.</title>
        <authorList>
            <person name="Zeh D."/>
            <person name="Zeh J."/>
        </authorList>
    </citation>
    <scope>NUCLEOTIDE SEQUENCE [LARGE SCALE GENOMIC DNA]</scope>
    <source>
        <strain evidence="2">IN4F17</strain>
        <tissue evidence="2">Whole Body</tissue>
    </source>
</reference>
<gene>
    <name evidence="2" type="ORF">LAZ67_3005786</name>
</gene>
<proteinExistence type="predicted"/>
<dbReference type="SUPFAM" id="SSF56219">
    <property type="entry name" value="DNase I-like"/>
    <property type="match status" value="1"/>
</dbReference>
<keyword evidence="3" id="KW-1185">Reference proteome</keyword>
<organism evidence="2 3">
    <name type="scientific">Cordylochernes scorpioides</name>
    <dbReference type="NCBI Taxonomy" id="51811"/>
    <lineage>
        <taxon>Eukaryota</taxon>
        <taxon>Metazoa</taxon>
        <taxon>Ecdysozoa</taxon>
        <taxon>Arthropoda</taxon>
        <taxon>Chelicerata</taxon>
        <taxon>Arachnida</taxon>
        <taxon>Pseudoscorpiones</taxon>
        <taxon>Cheliferoidea</taxon>
        <taxon>Chernetidae</taxon>
        <taxon>Cordylochernes</taxon>
    </lineage>
</organism>
<protein>
    <recommendedName>
        <fullName evidence="1">RNase H type-1 domain-containing protein</fullName>
    </recommendedName>
</protein>
<dbReference type="PANTHER" id="PTHR33273">
    <property type="entry name" value="DOMAIN-CONTAINING PROTEIN, PUTATIVE-RELATED"/>
    <property type="match status" value="1"/>
</dbReference>